<dbReference type="KEGG" id="tid:Thein_2030"/>
<dbReference type="OrthoDB" id="9808980at2"/>
<dbReference type="AlphaFoldDB" id="F8AD15"/>
<keyword evidence="5 7" id="KW-0249">Electron transport</keyword>
<sequence>MTNYQCKTCGYIYDPEKGDVFHEIPPGTPFEDLPKDWTCPVCGASKIAFQPLN</sequence>
<evidence type="ECO:0000256" key="5">
    <source>
        <dbReference type="ARBA" id="ARBA00022982"/>
    </source>
</evidence>
<protein>
    <recommendedName>
        <fullName evidence="7">Rubredoxin</fullName>
    </recommendedName>
</protein>
<gene>
    <name evidence="10" type="ordered locus">Thein_2030</name>
</gene>
<dbReference type="PIRSF" id="PIRSF000071">
    <property type="entry name" value="Rubredoxin"/>
    <property type="match status" value="1"/>
</dbReference>
<dbReference type="Proteomes" id="UP000006793">
    <property type="component" value="Chromosome"/>
</dbReference>
<proteinExistence type="inferred from homology"/>
<dbReference type="PANTHER" id="PTHR47627:SF1">
    <property type="entry name" value="RUBREDOXIN-1-RELATED"/>
    <property type="match status" value="1"/>
</dbReference>
<dbReference type="eggNOG" id="COG1773">
    <property type="taxonomic scope" value="Bacteria"/>
</dbReference>
<feature type="binding site" evidence="8">
    <location>
        <position position="6"/>
    </location>
    <ligand>
        <name>Fe cation</name>
        <dbReference type="ChEBI" id="CHEBI:24875"/>
    </ligand>
</feature>
<feature type="binding site" evidence="8">
    <location>
        <position position="9"/>
    </location>
    <ligand>
        <name>Fe cation</name>
        <dbReference type="ChEBI" id="CHEBI:24875"/>
    </ligand>
</feature>
<dbReference type="InParanoid" id="F8AD15"/>
<dbReference type="STRING" id="667014.Thein_2030"/>
<dbReference type="HOGENOM" id="CLU_128747_3_3_0"/>
<dbReference type="PANTHER" id="PTHR47627">
    <property type="entry name" value="RUBREDOXIN"/>
    <property type="match status" value="1"/>
</dbReference>
<evidence type="ECO:0000313" key="11">
    <source>
        <dbReference type="Proteomes" id="UP000006793"/>
    </source>
</evidence>
<feature type="binding site" evidence="8">
    <location>
        <position position="42"/>
    </location>
    <ligand>
        <name>Fe cation</name>
        <dbReference type="ChEBI" id="CHEBI:24875"/>
    </ligand>
</feature>
<comment type="cofactor">
    <cofactor evidence="7 8">
        <name>Fe(3+)</name>
        <dbReference type="ChEBI" id="CHEBI:29034"/>
    </cofactor>
    <text evidence="7 8">Binds 1 Fe(3+) ion per subunit.</text>
</comment>
<feature type="binding site" evidence="8">
    <location>
        <position position="39"/>
    </location>
    <ligand>
        <name>Fe cation</name>
        <dbReference type="ChEBI" id="CHEBI:24875"/>
    </ligand>
</feature>
<dbReference type="InterPro" id="IPR024935">
    <property type="entry name" value="Rubredoxin_dom"/>
</dbReference>
<dbReference type="RefSeq" id="WP_013908620.1">
    <property type="nucleotide sequence ID" value="NC_015681.1"/>
</dbReference>
<dbReference type="Gene3D" id="2.20.28.10">
    <property type="match status" value="1"/>
</dbReference>
<dbReference type="SUPFAM" id="SSF57802">
    <property type="entry name" value="Rubredoxin-like"/>
    <property type="match status" value="1"/>
</dbReference>
<evidence type="ECO:0000256" key="4">
    <source>
        <dbReference type="ARBA" id="ARBA00022723"/>
    </source>
</evidence>
<dbReference type="CDD" id="cd00730">
    <property type="entry name" value="rubredoxin"/>
    <property type="match status" value="1"/>
</dbReference>
<dbReference type="GO" id="GO:0005506">
    <property type="term" value="F:iron ion binding"/>
    <property type="evidence" value="ECO:0007669"/>
    <property type="project" value="InterPro"/>
</dbReference>
<dbReference type="PROSITE" id="PS50903">
    <property type="entry name" value="RUBREDOXIN_LIKE"/>
    <property type="match status" value="1"/>
</dbReference>
<dbReference type="Pfam" id="PF00301">
    <property type="entry name" value="Rubredoxin"/>
    <property type="match status" value="1"/>
</dbReference>
<dbReference type="FunFam" id="2.20.28.10:FF:000001">
    <property type="entry name" value="Rubredoxin"/>
    <property type="match status" value="1"/>
</dbReference>
<evidence type="ECO:0000256" key="3">
    <source>
        <dbReference type="ARBA" id="ARBA00022448"/>
    </source>
</evidence>
<evidence type="ECO:0000256" key="1">
    <source>
        <dbReference type="ARBA" id="ARBA00002360"/>
    </source>
</evidence>
<evidence type="ECO:0000259" key="9">
    <source>
        <dbReference type="PROSITE" id="PS50903"/>
    </source>
</evidence>
<evidence type="ECO:0000256" key="2">
    <source>
        <dbReference type="ARBA" id="ARBA00005337"/>
    </source>
</evidence>
<comment type="function">
    <text evidence="1">Rubredoxin is a small nonheme, iron protein lacking acid-labile sulfide. Its single Fe, chelated to 4 Cys, functions as an electron acceptor and may also stabilize the conformation of the molecule.</text>
</comment>
<dbReference type="GO" id="GO:0043448">
    <property type="term" value="P:alkane catabolic process"/>
    <property type="evidence" value="ECO:0007669"/>
    <property type="project" value="TreeGrafter"/>
</dbReference>
<dbReference type="GO" id="GO:0009055">
    <property type="term" value="F:electron transfer activity"/>
    <property type="evidence" value="ECO:0007669"/>
    <property type="project" value="InterPro"/>
</dbReference>
<feature type="domain" description="Rubredoxin-like" evidence="9">
    <location>
        <begin position="1"/>
        <end position="52"/>
    </location>
</feature>
<dbReference type="InterPro" id="IPR050526">
    <property type="entry name" value="Rubredoxin_ET"/>
</dbReference>
<dbReference type="EMBL" id="CP002683">
    <property type="protein sequence ID" value="AEH45881.1"/>
    <property type="molecule type" value="Genomic_DNA"/>
</dbReference>
<dbReference type="PROSITE" id="PS00202">
    <property type="entry name" value="RUBREDOXIN"/>
    <property type="match status" value="1"/>
</dbReference>
<evidence type="ECO:0000256" key="6">
    <source>
        <dbReference type="ARBA" id="ARBA00023004"/>
    </source>
</evidence>
<evidence type="ECO:0000256" key="7">
    <source>
        <dbReference type="PIRNR" id="PIRNR000071"/>
    </source>
</evidence>
<comment type="similarity">
    <text evidence="2 7">Belongs to the rubredoxin family.</text>
</comment>
<keyword evidence="11" id="KW-1185">Reference proteome</keyword>
<evidence type="ECO:0000313" key="10">
    <source>
        <dbReference type="EMBL" id="AEH45881.1"/>
    </source>
</evidence>
<reference evidence="10 11" key="2">
    <citation type="journal article" date="2012" name="Stand. Genomic Sci.">
        <title>Complete genome sequence of the thermophilic sulfate-reducing ocean bacterium Thermodesulfatator indicus type strain (CIR29812(T)).</title>
        <authorList>
            <person name="Anderson I."/>
            <person name="Saunders E."/>
            <person name="Lapidus A."/>
            <person name="Nolan M."/>
            <person name="Lucas S."/>
            <person name="Tice H."/>
            <person name="Del Rio T.G."/>
            <person name="Cheng J.F."/>
            <person name="Han C."/>
            <person name="Tapia R."/>
            <person name="Goodwin L.A."/>
            <person name="Pitluck S."/>
            <person name="Liolios K."/>
            <person name="Mavromatis K."/>
            <person name="Pagani I."/>
            <person name="Ivanova N."/>
            <person name="Mikhailova N."/>
            <person name="Pati A."/>
            <person name="Chen A."/>
            <person name="Palaniappan K."/>
            <person name="Land M."/>
            <person name="Hauser L."/>
            <person name="Jeffries C.D."/>
            <person name="Chang Y.J."/>
            <person name="Brambilla E.M."/>
            <person name="Rohde M."/>
            <person name="Spring S."/>
            <person name="Goker M."/>
            <person name="Detter J.C."/>
            <person name="Woyke T."/>
            <person name="Bristow J."/>
            <person name="Eisen J.A."/>
            <person name="Markowitz V."/>
            <person name="Hugenholtz P."/>
            <person name="Kyrpides N.C."/>
            <person name="Klenk H.P."/>
        </authorList>
    </citation>
    <scope>NUCLEOTIDE SEQUENCE [LARGE SCALE GENOMIC DNA]</scope>
    <source>
        <strain evidence="11">DSM 15286 / JCM 11887 / CIR29812</strain>
    </source>
</reference>
<dbReference type="InterPro" id="IPR018527">
    <property type="entry name" value="Rubredoxin_Fe_BS"/>
</dbReference>
<evidence type="ECO:0000256" key="8">
    <source>
        <dbReference type="PIRSR" id="PIRSR000071-1"/>
    </source>
</evidence>
<accession>F8AD15</accession>
<name>F8AD15_THEID</name>
<keyword evidence="3 7" id="KW-0813">Transport</keyword>
<keyword evidence="4 7" id="KW-0479">Metal-binding</keyword>
<dbReference type="InterPro" id="IPR024922">
    <property type="entry name" value="Rubredoxin"/>
</dbReference>
<organism evidence="10 11">
    <name type="scientific">Thermodesulfatator indicus (strain DSM 15286 / JCM 11887 / CIR29812)</name>
    <dbReference type="NCBI Taxonomy" id="667014"/>
    <lineage>
        <taxon>Bacteria</taxon>
        <taxon>Pseudomonadati</taxon>
        <taxon>Thermodesulfobacteriota</taxon>
        <taxon>Thermodesulfobacteria</taxon>
        <taxon>Thermodesulfobacteriales</taxon>
        <taxon>Thermodesulfatatoraceae</taxon>
        <taxon>Thermodesulfatator</taxon>
    </lineage>
</organism>
<reference evidence="11" key="1">
    <citation type="submission" date="2011-04" db="EMBL/GenBank/DDBJ databases">
        <title>The complete genome of Thermodesulfatator indicus DSM 15286.</title>
        <authorList>
            <person name="Lucas S."/>
            <person name="Copeland A."/>
            <person name="Lapidus A."/>
            <person name="Bruce D."/>
            <person name="Goodwin L."/>
            <person name="Pitluck S."/>
            <person name="Peters L."/>
            <person name="Kyrpides N."/>
            <person name="Mavromatis K."/>
            <person name="Pagani I."/>
            <person name="Ivanova N."/>
            <person name="Saunders L."/>
            <person name="Detter J.C."/>
            <person name="Tapia R."/>
            <person name="Han C."/>
            <person name="Land M."/>
            <person name="Hauser L."/>
            <person name="Markowitz V."/>
            <person name="Cheng J.-F."/>
            <person name="Hugenholtz P."/>
            <person name="Woyke T."/>
            <person name="Wu D."/>
            <person name="Spring S."/>
            <person name="Schroeder M."/>
            <person name="Brambilla E."/>
            <person name="Klenk H.-P."/>
            <person name="Eisen J.A."/>
        </authorList>
    </citation>
    <scope>NUCLEOTIDE SEQUENCE [LARGE SCALE GENOMIC DNA]</scope>
    <source>
        <strain evidence="11">DSM 15286 / JCM 11887 / CIR29812</strain>
    </source>
</reference>
<dbReference type="PRINTS" id="PR00163">
    <property type="entry name" value="RUBREDOXIN"/>
</dbReference>
<dbReference type="PaxDb" id="667014-Thein_2030"/>
<keyword evidence="6 7" id="KW-0408">Iron</keyword>
<dbReference type="InterPro" id="IPR024934">
    <property type="entry name" value="Rubredoxin-like_dom"/>
</dbReference>